<proteinExistence type="predicted"/>
<comment type="caution">
    <text evidence="1">The sequence shown here is derived from an EMBL/GenBank/DDBJ whole genome shotgun (WGS) entry which is preliminary data.</text>
</comment>
<organism evidence="1 2">
    <name type="scientific">Racocetra persica</name>
    <dbReference type="NCBI Taxonomy" id="160502"/>
    <lineage>
        <taxon>Eukaryota</taxon>
        <taxon>Fungi</taxon>
        <taxon>Fungi incertae sedis</taxon>
        <taxon>Mucoromycota</taxon>
        <taxon>Glomeromycotina</taxon>
        <taxon>Glomeromycetes</taxon>
        <taxon>Diversisporales</taxon>
        <taxon>Gigasporaceae</taxon>
        <taxon>Racocetra</taxon>
    </lineage>
</organism>
<gene>
    <name evidence="1" type="ORF">RPERSI_LOCUS3619</name>
</gene>
<evidence type="ECO:0000313" key="1">
    <source>
        <dbReference type="EMBL" id="CAG8542596.1"/>
    </source>
</evidence>
<accession>A0ACA9LT37</accession>
<reference evidence="1" key="1">
    <citation type="submission" date="2021-06" db="EMBL/GenBank/DDBJ databases">
        <authorList>
            <person name="Kallberg Y."/>
            <person name="Tangrot J."/>
            <person name="Rosling A."/>
        </authorList>
    </citation>
    <scope>NUCLEOTIDE SEQUENCE</scope>
    <source>
        <strain evidence="1">MA461A</strain>
    </source>
</reference>
<dbReference type="EMBL" id="CAJVQC010004576">
    <property type="protein sequence ID" value="CAG8542596.1"/>
    <property type="molecule type" value="Genomic_DNA"/>
</dbReference>
<protein>
    <submittedName>
        <fullName evidence="1">27740_t:CDS:1</fullName>
    </submittedName>
</protein>
<keyword evidence="2" id="KW-1185">Reference proteome</keyword>
<dbReference type="Proteomes" id="UP000789920">
    <property type="component" value="Unassembled WGS sequence"/>
</dbReference>
<sequence>MDTLFATLNLFRGNGKMYCGTMQWQHNRPQSFLRVAIHSVCGDQTVFEITRHPGDIDPKDLENSRVIPHSADDWTITVPTVVGYHCRHPIIEYQQRYLRPNRLAMHRVSNYLWKNHRDQADIIEFATDKLLEINNTIIMEDSKKSSKIDLNIDLIVLHAILLEHLHRNRRIEYRRAITPSDAQNMVSQANFKL</sequence>
<evidence type="ECO:0000313" key="2">
    <source>
        <dbReference type="Proteomes" id="UP000789920"/>
    </source>
</evidence>
<name>A0ACA9LT37_9GLOM</name>